<dbReference type="InterPro" id="IPR016024">
    <property type="entry name" value="ARM-type_fold"/>
</dbReference>
<evidence type="ECO:0000256" key="1">
    <source>
        <dbReference type="ARBA" id="ARBA00010409"/>
    </source>
</evidence>
<evidence type="ECO:0000313" key="11">
    <source>
        <dbReference type="EMBL" id="KAF3850830.1"/>
    </source>
</evidence>
<dbReference type="SUPFAM" id="SSF48371">
    <property type="entry name" value="ARM repeat"/>
    <property type="match status" value="1"/>
</dbReference>
<evidence type="ECO:0000256" key="5">
    <source>
        <dbReference type="ARBA" id="ARBA00023157"/>
    </source>
</evidence>
<name>A0A7J5YN61_DISMA</name>
<keyword evidence="12" id="KW-1185">Reference proteome</keyword>
<comment type="function">
    <text evidence="6">Together with methyltransferase FTSJ1, methylates the 2'-O-ribose of nucleotides at position 32 of the anticodon loop of substrate tRNAs.</text>
</comment>
<feature type="compositionally biased region" description="Basic and acidic residues" evidence="8">
    <location>
        <begin position="1329"/>
        <end position="1343"/>
    </location>
</feature>
<feature type="region of interest" description="Disordered" evidence="8">
    <location>
        <begin position="1311"/>
        <end position="1343"/>
    </location>
</feature>
<dbReference type="Pfam" id="PF10350">
    <property type="entry name" value="DUF2428"/>
    <property type="match status" value="2"/>
</dbReference>
<dbReference type="InterPro" id="IPR051954">
    <property type="entry name" value="tRNA_methyltransferase_THADA"/>
</dbReference>
<organism evidence="11 12">
    <name type="scientific">Dissostichus mawsoni</name>
    <name type="common">Antarctic cod</name>
    <dbReference type="NCBI Taxonomy" id="36200"/>
    <lineage>
        <taxon>Eukaryota</taxon>
        <taxon>Metazoa</taxon>
        <taxon>Chordata</taxon>
        <taxon>Craniata</taxon>
        <taxon>Vertebrata</taxon>
        <taxon>Euteleostomi</taxon>
        <taxon>Actinopterygii</taxon>
        <taxon>Neopterygii</taxon>
        <taxon>Teleostei</taxon>
        <taxon>Neoteleostei</taxon>
        <taxon>Acanthomorphata</taxon>
        <taxon>Eupercaria</taxon>
        <taxon>Perciformes</taxon>
        <taxon>Notothenioidei</taxon>
        <taxon>Nototheniidae</taxon>
        <taxon>Dissostichus</taxon>
    </lineage>
</organism>
<keyword evidence="9" id="KW-1133">Transmembrane helix</keyword>
<dbReference type="Pfam" id="PF25151">
    <property type="entry name" value="TPR_Trm732_C"/>
    <property type="match status" value="1"/>
</dbReference>
<dbReference type="Pfam" id="PF25150">
    <property type="entry name" value="TPR_Trm732"/>
    <property type="match status" value="1"/>
</dbReference>
<dbReference type="FunFam" id="2.40.20.10:FF:000001">
    <property type="entry name" value="Urokinase-type plasminogen activator"/>
    <property type="match status" value="1"/>
</dbReference>
<evidence type="ECO:0000256" key="4">
    <source>
        <dbReference type="ARBA" id="ARBA00022729"/>
    </source>
</evidence>
<gene>
    <name evidence="11" type="ORF">F7725_012602</name>
</gene>
<dbReference type="SMART" id="SM00130">
    <property type="entry name" value="KR"/>
    <property type="match status" value="1"/>
</dbReference>
<feature type="disulfide bond" evidence="7">
    <location>
        <begin position="1411"/>
        <end position="1450"/>
    </location>
</feature>
<keyword evidence="9" id="KW-0472">Membrane</keyword>
<dbReference type="Proteomes" id="UP000518266">
    <property type="component" value="Unassembled WGS sequence"/>
</dbReference>
<evidence type="ECO:0000313" key="12">
    <source>
        <dbReference type="Proteomes" id="UP000518266"/>
    </source>
</evidence>
<dbReference type="Pfam" id="PF00051">
    <property type="entry name" value="Kringle"/>
    <property type="match status" value="1"/>
</dbReference>
<dbReference type="InterPro" id="IPR000001">
    <property type="entry name" value="Kringle"/>
</dbReference>
<dbReference type="PANTHER" id="PTHR14387:SF0">
    <property type="entry name" value="DUF2428 DOMAIN-CONTAINING PROTEIN"/>
    <property type="match status" value="1"/>
</dbReference>
<dbReference type="InterPro" id="IPR056842">
    <property type="entry name" value="THADA-like_TPR_C"/>
</dbReference>
<dbReference type="CDD" id="cd00108">
    <property type="entry name" value="KR"/>
    <property type="match status" value="1"/>
</dbReference>
<dbReference type="InterPro" id="IPR018056">
    <property type="entry name" value="Kringle_CS"/>
</dbReference>
<comment type="caution">
    <text evidence="7">Lacks conserved residue(s) required for the propagation of feature annotation.</text>
</comment>
<sequence>MDLCVTLLSSEVAPLVWDGEHGDPTVQCCPAGSDGVDRLAVSRGLLTCCRPHILLSSHVDFTEMCLLQKELFPLVYALCEEKLDCHYFAFEALTLWLKRVKECLADIWKMTGTRLLPDNSKLQQELIHIIWTNAESPVEGVSDFVRSAFCLLLDLYEMDCQQYGDTKKTLYLTLLQRIIKLPWESKAKYHRLCALLPFLGTDMVLDQYAEIPNHLLKCLSTNHLSPCGSELYKCLIQQQRRELCDGSAKSTSHIELELANQWARRWRPVLHEALMSHVTLLQNHSSTQLLPFTFQVFPSAVDPLLDSLDPCDPGHLHAWACIVSSYRATTGCSPWALQGSSTFKTLQLALGSAEDKVRLAALNALCCSPKTKDTPTVEEMSIMKIFIPQNLNCESSPFRQHFQAAVKRFLIRIRDGCLAHVKGQKGKKKGEDIHSEGAQDILEQGIEEEDCAAAAVCRAGDLHRHLEPGQEEGSTSSLPHDIAAVLHARTKQLLCSPRVHEAQMAAVMMKLLHQKSQHQPRACRLNSEVSGGACMVTLLVKELEEHYLTAKADMMLAAKTKPIHGVLSALQRCLLEAPGSVYDTLDHSLTVEVLLLLENMSLLLLGVLYGDQDACAIEKSGGGQEDGEECVLISEETSLVLTCCWVSLKDIGIFLGSLVAKILTESKPSKCLLTKEDLKRASRVFKNILLKCRHWGLQVVRSPRSTSVTRRAAGLPMLILCVVSAEEAGKSRPLLALSMQTLLETAKCPLPADLDQTLDLPQVCAVHTLQALVRGSALGEAVLQFAPAVVILSLTLLSSPCWAMRNAALQLYSSLCSRMLGQRPSNDEGVSAQHGLSPLTFFFHYPALQPFLLGELRGAARDLQGPQTEAKLHLQPSLFPVLTLLAQLQPGVQDSTNAPPADLCEVLRRVEASMWLVTGAQRCPLVGLSSFHQQAIHSLCADQKRACQIWENFSAASPDLRLSLVTWVVDEQGLQQSSSKEVIRRVLQSNLKEALLSSRVEYRRIYLTALVAVMAGGDSTQHLPHSATPEEPVLPECLDLLLGDLEDMRGGPEFLSLALFVASLLLSQCPDSSTRMSVSQRWCNILESHRSPAAPEVLRIACAEALLIHTGVYLLQDQNQQVRMKAASFTSMLHHARTAVSQRSVYLMQVNQALPLLLDLLLEECWDTPGTLEVLLCHLPQSNLRSVLKEASEAGSSTLYEQDEANVFAEPSVMSAHVLPYLLQMVERSSESSAVAQSLSAWAEGGAAQLLDSLAWPTHPGGLSSTAGENCEDLRHLCDPAALHMSLQEVCSVLSVNGVHFPSAVTAAVAGEQKAAPPPTEGCLRRKLGSSDKNKGWDSSERSSKKAQLSTMLSVKSARLLCKMFFSLHAVFLSVAALESNASNGNEKDCMRSNGVEYRGELQSSSSGLTCLNWTNTTRDYDVTLHPDSQTGVGDHNYCRNPDSSERPWCYIAGPDGTVQKQFCALDTCKEQVPTVATEAEPLEPSGIIPTTKSSEPAKSEASQGKVAPAQPVIGISQRVRTGPTKKKDLGTLGYVIGILMMAIIILLGVGITVGYFYKRGRDLKKHHEQRVYEREMQRITLPLSAFSNPTCELVDENTIVIIAEHEISPIQEGVEGEDPLMGQHAGTPGA</sequence>
<keyword evidence="4" id="KW-0732">Signal</keyword>
<proteinExistence type="inferred from homology"/>
<dbReference type="PANTHER" id="PTHR14387">
    <property type="entry name" value="THADA/DEATH RECEPTOR INTERACTING PROTEIN"/>
    <property type="match status" value="1"/>
</dbReference>
<dbReference type="InterPro" id="IPR056843">
    <property type="entry name" value="THADA-like_TPR"/>
</dbReference>
<dbReference type="GO" id="GO:0030488">
    <property type="term" value="P:tRNA methylation"/>
    <property type="evidence" value="ECO:0007669"/>
    <property type="project" value="TreeGrafter"/>
</dbReference>
<dbReference type="PRINTS" id="PR00018">
    <property type="entry name" value="KRINGLE"/>
</dbReference>
<feature type="domain" description="Kringle" evidence="10">
    <location>
        <begin position="1389"/>
        <end position="1469"/>
    </location>
</feature>
<dbReference type="InterPro" id="IPR013806">
    <property type="entry name" value="Kringle-like"/>
</dbReference>
<dbReference type="PROSITE" id="PS00021">
    <property type="entry name" value="KRINGLE_1"/>
    <property type="match status" value="1"/>
</dbReference>
<keyword evidence="5 7" id="KW-1015">Disulfide bond</keyword>
<evidence type="ECO:0000256" key="9">
    <source>
        <dbReference type="SAM" id="Phobius"/>
    </source>
</evidence>
<protein>
    <recommendedName>
        <fullName evidence="10">Kringle domain-containing protein</fullName>
    </recommendedName>
</protein>
<evidence type="ECO:0000256" key="7">
    <source>
        <dbReference type="PROSITE-ProRule" id="PRU00121"/>
    </source>
</evidence>
<comment type="caution">
    <text evidence="11">The sequence shown here is derived from an EMBL/GenBank/DDBJ whole genome shotgun (WGS) entry which is preliminary data.</text>
</comment>
<evidence type="ECO:0000256" key="2">
    <source>
        <dbReference type="ARBA" id="ARBA00022572"/>
    </source>
</evidence>
<feature type="transmembrane region" description="Helical" evidence="9">
    <location>
        <begin position="1533"/>
        <end position="1558"/>
    </location>
</feature>
<dbReference type="GO" id="GO:0005829">
    <property type="term" value="C:cytosol"/>
    <property type="evidence" value="ECO:0007669"/>
    <property type="project" value="TreeGrafter"/>
</dbReference>
<comment type="similarity">
    <text evidence="1">Belongs to the THADA family.</text>
</comment>
<dbReference type="InterPro" id="IPR038178">
    <property type="entry name" value="Kringle_sf"/>
</dbReference>
<dbReference type="EMBL" id="JAAKFY010000010">
    <property type="protein sequence ID" value="KAF3850830.1"/>
    <property type="molecule type" value="Genomic_DNA"/>
</dbReference>
<dbReference type="OrthoDB" id="73997at2759"/>
<evidence type="ECO:0000256" key="8">
    <source>
        <dbReference type="SAM" id="MobiDB-lite"/>
    </source>
</evidence>
<keyword evidence="9" id="KW-0812">Transmembrane</keyword>
<evidence type="ECO:0000256" key="3">
    <source>
        <dbReference type="ARBA" id="ARBA00022694"/>
    </source>
</evidence>
<accession>A0A7J5YN61</accession>
<dbReference type="Gene3D" id="2.40.20.10">
    <property type="entry name" value="Plasminogen Kringle 4"/>
    <property type="match status" value="1"/>
</dbReference>
<dbReference type="PROSITE" id="PS50070">
    <property type="entry name" value="KRINGLE_2"/>
    <property type="match status" value="1"/>
</dbReference>
<dbReference type="SUPFAM" id="SSF57440">
    <property type="entry name" value="Kringle-like"/>
    <property type="match status" value="1"/>
</dbReference>
<keyword evidence="2 7" id="KW-0420">Kringle</keyword>
<dbReference type="InterPro" id="IPR019442">
    <property type="entry name" value="THADA/TRM732_DUF2428"/>
</dbReference>
<feature type="region of interest" description="Disordered" evidence="8">
    <location>
        <begin position="1483"/>
        <end position="1508"/>
    </location>
</feature>
<keyword evidence="3" id="KW-0819">tRNA processing</keyword>
<evidence type="ECO:0000256" key="6">
    <source>
        <dbReference type="ARBA" id="ARBA00035625"/>
    </source>
</evidence>
<feature type="compositionally biased region" description="Polar residues" evidence="8">
    <location>
        <begin position="1489"/>
        <end position="1503"/>
    </location>
</feature>
<reference evidence="11 12" key="1">
    <citation type="submission" date="2020-03" db="EMBL/GenBank/DDBJ databases">
        <title>Dissostichus mawsoni Genome sequencing and assembly.</title>
        <authorList>
            <person name="Park H."/>
        </authorList>
    </citation>
    <scope>NUCLEOTIDE SEQUENCE [LARGE SCALE GENOMIC DNA]</scope>
    <source>
        <strain evidence="11">DM0001</strain>
        <tissue evidence="11">Muscle</tissue>
    </source>
</reference>
<evidence type="ECO:0000259" key="10">
    <source>
        <dbReference type="PROSITE" id="PS50070"/>
    </source>
</evidence>